<dbReference type="Proteomes" id="UP000630923">
    <property type="component" value="Unassembled WGS sequence"/>
</dbReference>
<evidence type="ECO:0000313" key="3">
    <source>
        <dbReference type="EMBL" id="GHF25294.1"/>
    </source>
</evidence>
<reference evidence="3" key="1">
    <citation type="journal article" date="2014" name="Int. J. Syst. Evol. Microbiol.">
        <title>Complete genome sequence of Corynebacterium casei LMG S-19264T (=DSM 44701T), isolated from a smear-ripened cheese.</title>
        <authorList>
            <consortium name="US DOE Joint Genome Institute (JGI-PGF)"/>
            <person name="Walter F."/>
            <person name="Albersmeier A."/>
            <person name="Kalinowski J."/>
            <person name="Ruckert C."/>
        </authorList>
    </citation>
    <scope>NUCLEOTIDE SEQUENCE</scope>
    <source>
        <strain evidence="3">KCTC 42590</strain>
    </source>
</reference>
<dbReference type="InterPro" id="IPR036425">
    <property type="entry name" value="MoaB/Mog-like_dom_sf"/>
</dbReference>
<dbReference type="SUPFAM" id="SSF53448">
    <property type="entry name" value="Nucleotide-diphospho-sugar transferases"/>
    <property type="match status" value="1"/>
</dbReference>
<dbReference type="Gene3D" id="3.90.550.10">
    <property type="entry name" value="Spore Coat Polysaccharide Biosynthesis Protein SpsA, Chain A"/>
    <property type="match status" value="1"/>
</dbReference>
<evidence type="ECO:0000259" key="2">
    <source>
        <dbReference type="Pfam" id="PF12804"/>
    </source>
</evidence>
<dbReference type="PANTHER" id="PTHR43777:SF1">
    <property type="entry name" value="MOLYBDENUM COFACTOR CYTIDYLYLTRANSFERASE"/>
    <property type="match status" value="1"/>
</dbReference>
<dbReference type="GO" id="GO:0016779">
    <property type="term" value="F:nucleotidyltransferase activity"/>
    <property type="evidence" value="ECO:0007669"/>
    <property type="project" value="UniProtKB-ARBA"/>
</dbReference>
<accession>A0A919E956</accession>
<gene>
    <name evidence="3" type="ORF">GCM10017044_20090</name>
</gene>
<proteinExistence type="predicted"/>
<sequence>MQFETRDIQSAIGWYLAHSIAGASTRYGKGTEITLEIVNDVTSNSDNISNTINILVSVFKPEKDDIDENTAAANLARAIASDTGTVHIPDAARGRVDLYASTNGLLDLGNSFDAFNQVHEACTVAALPTMTPVRKGQKIATIKIIPFTVHKDIIEQLQSLPPAITVHPFTPFKAAMIDTHISASPKTRRVTENRLQSFEGTLHKHVTCTHTQEEIASNIEAYSRDPDIDCILIAGRAAIADRRDDIPAALISAGGTVEYLGMPVDPGNLLMLGHLGKKLVIGLPGCARSPAPNGADILLARFAAKLKTTGADIQKMGRGGLLNGALTYYADFSAKSQDTNADNNTAAIILAAGQSSRAQGRNKLLGKIGSETVIRKTTDLYKAIVTSTPIIVLGHDADHIIQTVGNNGIRTIHNPDHTSGMASSIRAGIQAIPDTAELVFIALGDMPFVHKETIQQLITAAQDNPDDGIFIPTLGKKRGNPVLWRRPILSLFENLAGDTGGRQIIHANEHLVREVPVHDPAILIDLDTPERLDEYGIE</sequence>
<dbReference type="PANTHER" id="PTHR43777">
    <property type="entry name" value="MOLYBDENUM COFACTOR CYTIDYLYLTRANSFERASE"/>
    <property type="match status" value="1"/>
</dbReference>
<comment type="caution">
    <text evidence="3">The sequence shown here is derived from an EMBL/GenBank/DDBJ whole genome shotgun (WGS) entry which is preliminary data.</text>
</comment>
<name>A0A919E956_9PROT</name>
<protein>
    <submittedName>
        <fullName evidence="3">4-diphosphocytidyl-2C-methyl-D-erythritol kinase</fullName>
    </submittedName>
</protein>
<dbReference type="Pfam" id="PF12804">
    <property type="entry name" value="NTP_transf_3"/>
    <property type="match status" value="1"/>
</dbReference>
<keyword evidence="3" id="KW-0418">Kinase</keyword>
<keyword evidence="4" id="KW-1185">Reference proteome</keyword>
<dbReference type="InterPro" id="IPR029044">
    <property type="entry name" value="Nucleotide-diphossugar_trans"/>
</dbReference>
<feature type="domain" description="MobA-like NTP transferase" evidence="2">
    <location>
        <begin position="347"/>
        <end position="509"/>
    </location>
</feature>
<dbReference type="Gene3D" id="3.40.980.10">
    <property type="entry name" value="MoaB/Mog-like domain"/>
    <property type="match status" value="1"/>
</dbReference>
<dbReference type="RefSeq" id="WP_191252540.1">
    <property type="nucleotide sequence ID" value="NZ_BNCI01000002.1"/>
</dbReference>
<dbReference type="EMBL" id="BNCI01000002">
    <property type="protein sequence ID" value="GHF25294.1"/>
    <property type="molecule type" value="Genomic_DNA"/>
</dbReference>
<dbReference type="CDD" id="cd04182">
    <property type="entry name" value="GT_2_like_f"/>
    <property type="match status" value="1"/>
</dbReference>
<reference evidence="3" key="2">
    <citation type="submission" date="2020-09" db="EMBL/GenBank/DDBJ databases">
        <authorList>
            <person name="Sun Q."/>
            <person name="Kim S."/>
        </authorList>
    </citation>
    <scope>NUCLEOTIDE SEQUENCE</scope>
    <source>
        <strain evidence="3">KCTC 42590</strain>
    </source>
</reference>
<evidence type="ECO:0000256" key="1">
    <source>
        <dbReference type="ARBA" id="ARBA00022842"/>
    </source>
</evidence>
<dbReference type="GO" id="GO:0016301">
    <property type="term" value="F:kinase activity"/>
    <property type="evidence" value="ECO:0007669"/>
    <property type="project" value="UniProtKB-KW"/>
</dbReference>
<dbReference type="SUPFAM" id="SSF53218">
    <property type="entry name" value="Molybdenum cofactor biosynthesis proteins"/>
    <property type="match status" value="1"/>
</dbReference>
<dbReference type="InterPro" id="IPR025877">
    <property type="entry name" value="MobA-like_NTP_Trfase"/>
</dbReference>
<keyword evidence="3" id="KW-0808">Transferase</keyword>
<keyword evidence="1" id="KW-0460">Magnesium</keyword>
<evidence type="ECO:0000313" key="4">
    <source>
        <dbReference type="Proteomes" id="UP000630923"/>
    </source>
</evidence>
<organism evidence="3 4">
    <name type="scientific">Kordiimonas sediminis</name>
    <dbReference type="NCBI Taxonomy" id="1735581"/>
    <lineage>
        <taxon>Bacteria</taxon>
        <taxon>Pseudomonadati</taxon>
        <taxon>Pseudomonadota</taxon>
        <taxon>Alphaproteobacteria</taxon>
        <taxon>Kordiimonadales</taxon>
        <taxon>Kordiimonadaceae</taxon>
        <taxon>Kordiimonas</taxon>
    </lineage>
</organism>
<dbReference type="AlphaFoldDB" id="A0A919E956"/>